<dbReference type="AlphaFoldDB" id="F5XKN7"/>
<name>F5XKN7_MICPN</name>
<organism evidence="1 2">
    <name type="scientific">Microlunatus phosphovorus (strain ATCC 700054 / DSM 10555 / JCM 9379 / NBRC 101784 / NCIMB 13414 / VKM Ac-1990 / NM-1)</name>
    <dbReference type="NCBI Taxonomy" id="1032480"/>
    <lineage>
        <taxon>Bacteria</taxon>
        <taxon>Bacillati</taxon>
        <taxon>Actinomycetota</taxon>
        <taxon>Actinomycetes</taxon>
        <taxon>Propionibacteriales</taxon>
        <taxon>Propionibacteriaceae</taxon>
        <taxon>Microlunatus</taxon>
    </lineage>
</organism>
<dbReference type="RefSeq" id="WP_013863973.1">
    <property type="nucleotide sequence ID" value="NC_015635.1"/>
</dbReference>
<evidence type="ECO:0008006" key="3">
    <source>
        <dbReference type="Google" id="ProtNLM"/>
    </source>
</evidence>
<evidence type="ECO:0000313" key="1">
    <source>
        <dbReference type="EMBL" id="BAK36109.1"/>
    </source>
</evidence>
<sequence>MTREPTISYHLTEVPAGAIPHGVTARPAEIDGRAAVRVELLDEISLHGRPGVDYIDQPTFLIIPADFTTGTIQVEIWSRLNGIWMSDARAFAGLAYRVSPGRDSFESVYLRPLNGAKVSPPAPRDQRAVQYFAYPEWPFDRLREVYPDGRYETGLDIGPGEWITLRLSVTTDAVIATVNGVTALTVSEPKAAVRTGDIGLFVDIGTEAFFSNLVICPNPRR</sequence>
<keyword evidence="2" id="KW-1185">Reference proteome</keyword>
<reference evidence="1 2" key="1">
    <citation type="submission" date="2011-05" db="EMBL/GenBank/DDBJ databases">
        <title>Whole genome sequence of Microlunatus phosphovorus NM-1.</title>
        <authorList>
            <person name="Hosoyama A."/>
            <person name="Sasaki K."/>
            <person name="Harada T."/>
            <person name="Igarashi R."/>
            <person name="Kawakoshi A."/>
            <person name="Sasagawa M."/>
            <person name="Fukada J."/>
            <person name="Nakamura S."/>
            <person name="Katano Y."/>
            <person name="Hanada S."/>
            <person name="Kamagata Y."/>
            <person name="Nakamura N."/>
            <person name="Yamazaki S."/>
            <person name="Fujita N."/>
        </authorList>
    </citation>
    <scope>NUCLEOTIDE SEQUENCE [LARGE SCALE GENOMIC DNA]</scope>
    <source>
        <strain evidence="2">ATCC 700054 / DSM 10555 / JCM 9379 / NBRC 101784 / NCIMB 13414 / VKM Ac-1990 / NM-1</strain>
    </source>
</reference>
<proteinExistence type="predicted"/>
<dbReference type="Gene3D" id="2.60.120.560">
    <property type="entry name" value="Exo-inulinase, domain 1"/>
    <property type="match status" value="1"/>
</dbReference>
<dbReference type="EMBL" id="AP012204">
    <property type="protein sequence ID" value="BAK36109.1"/>
    <property type="molecule type" value="Genomic_DNA"/>
</dbReference>
<dbReference type="HOGENOM" id="CLU_094527_1_0_11"/>
<dbReference type="Proteomes" id="UP000007947">
    <property type="component" value="Chromosome"/>
</dbReference>
<dbReference type="STRING" id="1032480.MLP_30950"/>
<evidence type="ECO:0000313" key="2">
    <source>
        <dbReference type="Proteomes" id="UP000007947"/>
    </source>
</evidence>
<dbReference type="KEGG" id="mph:MLP_30950"/>
<gene>
    <name evidence="1" type="ordered locus">MLP_30950</name>
</gene>
<accession>F5XKN7</accession>
<dbReference type="eggNOG" id="COG3403">
    <property type="taxonomic scope" value="Bacteria"/>
</dbReference>
<protein>
    <recommendedName>
        <fullName evidence="3">3-keto-disaccharide hydrolase domain-containing protein</fullName>
    </recommendedName>
</protein>